<evidence type="ECO:0000256" key="3">
    <source>
        <dbReference type="ARBA" id="ARBA00022729"/>
    </source>
</evidence>
<evidence type="ECO:0000313" key="4">
    <source>
        <dbReference type="EMBL" id="MBD7911878.1"/>
    </source>
</evidence>
<protein>
    <submittedName>
        <fullName evidence="4">Extracellular solute-binding protein</fullName>
    </submittedName>
</protein>
<organism evidence="4 5">
    <name type="scientific">Clostridium cibarium</name>
    <dbReference type="NCBI Taxonomy" id="2762247"/>
    <lineage>
        <taxon>Bacteria</taxon>
        <taxon>Bacillati</taxon>
        <taxon>Bacillota</taxon>
        <taxon>Clostridia</taxon>
        <taxon>Eubacteriales</taxon>
        <taxon>Clostridiaceae</taxon>
        <taxon>Clostridium</taxon>
    </lineage>
</organism>
<dbReference type="Proteomes" id="UP000627781">
    <property type="component" value="Unassembled WGS sequence"/>
</dbReference>
<dbReference type="PANTHER" id="PTHR30061:SF50">
    <property type="entry name" value="MALTOSE_MALTODEXTRIN-BINDING PERIPLASMIC PROTEIN"/>
    <property type="match status" value="1"/>
</dbReference>
<proteinExistence type="inferred from homology"/>
<comment type="similarity">
    <text evidence="1">Belongs to the bacterial solute-binding protein 1 family.</text>
</comment>
<accession>A0ABR8PUM2</accession>
<gene>
    <name evidence="4" type="ORF">H9661_10955</name>
</gene>
<dbReference type="RefSeq" id="WP_143317661.1">
    <property type="nucleotide sequence ID" value="NZ_JACSRA010000016.1"/>
</dbReference>
<evidence type="ECO:0000256" key="2">
    <source>
        <dbReference type="ARBA" id="ARBA00022448"/>
    </source>
</evidence>
<evidence type="ECO:0000313" key="5">
    <source>
        <dbReference type="Proteomes" id="UP000627781"/>
    </source>
</evidence>
<keyword evidence="5" id="KW-1185">Reference proteome</keyword>
<comment type="caution">
    <text evidence="4">The sequence shown here is derived from an EMBL/GenBank/DDBJ whole genome shotgun (WGS) entry which is preliminary data.</text>
</comment>
<reference evidence="4 5" key="1">
    <citation type="submission" date="2020-08" db="EMBL/GenBank/DDBJ databases">
        <title>A Genomic Blueprint of the Chicken Gut Microbiome.</title>
        <authorList>
            <person name="Gilroy R."/>
            <person name="Ravi A."/>
            <person name="Getino M."/>
            <person name="Pursley I."/>
            <person name="Horton D.L."/>
            <person name="Alikhan N.-F."/>
            <person name="Baker D."/>
            <person name="Gharbi K."/>
            <person name="Hall N."/>
            <person name="Watson M."/>
            <person name="Adriaenssens E.M."/>
            <person name="Foster-Nyarko E."/>
            <person name="Jarju S."/>
            <person name="Secka A."/>
            <person name="Antonio M."/>
            <person name="Oren A."/>
            <person name="Chaudhuri R."/>
            <person name="La Ragione R.M."/>
            <person name="Hildebrand F."/>
            <person name="Pallen M.J."/>
        </authorList>
    </citation>
    <scope>NUCLEOTIDE SEQUENCE [LARGE SCALE GENOMIC DNA]</scope>
    <source>
        <strain evidence="4 5">Sa3CVN1</strain>
    </source>
</reference>
<dbReference type="EMBL" id="JACSRA010000016">
    <property type="protein sequence ID" value="MBD7911878.1"/>
    <property type="molecule type" value="Genomic_DNA"/>
</dbReference>
<sequence>MSVENKKKIVIWHEYDGKADTILGFLEEIAKEISEKINVDFIFKMMNMVEYKEKLSNIYRTQNGPHMALIPSDLIAFAERGLFSEVPESIFDGYADKKIYKTMSYKGKQYGVPLLGGNNAVIYYNKEILKNVPRDFQELRKMKVEFQKKGITPMAVDMEIPFWFIPFFSAFDGWPIKDENLKLDFDALKKTFEFLRELMQEGIIVHYSSIDPVTNTDSTKSMIGNFIDGKIACMMNGEWICDYLIRSSCKEKLGVCLIPNIKGKQAKVTTSTAGVVFPCNSLESQYKEPIMEFVKYMMSEECQLRLFKEINRIPVNKKVVEEVKRSGSEVIKGILNQLNFSETIPVDLKMKSIWDDIELGIKMLKDESNSIEDIVKVVLHEN</sequence>
<evidence type="ECO:0000256" key="1">
    <source>
        <dbReference type="ARBA" id="ARBA00008520"/>
    </source>
</evidence>
<keyword evidence="3" id="KW-0732">Signal</keyword>
<dbReference type="InterPro" id="IPR006059">
    <property type="entry name" value="SBP"/>
</dbReference>
<dbReference type="SUPFAM" id="SSF53850">
    <property type="entry name" value="Periplasmic binding protein-like II"/>
    <property type="match status" value="1"/>
</dbReference>
<keyword evidence="2" id="KW-0813">Transport</keyword>
<dbReference type="Gene3D" id="3.40.190.10">
    <property type="entry name" value="Periplasmic binding protein-like II"/>
    <property type="match status" value="1"/>
</dbReference>
<dbReference type="Pfam" id="PF13416">
    <property type="entry name" value="SBP_bac_8"/>
    <property type="match status" value="1"/>
</dbReference>
<dbReference type="PANTHER" id="PTHR30061">
    <property type="entry name" value="MALTOSE-BINDING PERIPLASMIC PROTEIN"/>
    <property type="match status" value="1"/>
</dbReference>
<name>A0ABR8PUM2_9CLOT</name>